<dbReference type="GO" id="GO:0080120">
    <property type="term" value="P:CAAX-box protein maturation"/>
    <property type="evidence" value="ECO:0007669"/>
    <property type="project" value="UniProtKB-ARBA"/>
</dbReference>
<reference evidence="4 6" key="2">
    <citation type="submission" date="2016-10" db="EMBL/GenBank/DDBJ databases">
        <authorList>
            <person name="de Groot N.N."/>
        </authorList>
    </citation>
    <scope>NUCLEOTIDE SEQUENCE [LARGE SCALE GENOMIC DNA]</scope>
    <source>
        <strain evidence="4 6">CGMCC 1.10239</strain>
    </source>
</reference>
<feature type="transmembrane region" description="Helical" evidence="1">
    <location>
        <begin position="162"/>
        <end position="181"/>
    </location>
</feature>
<evidence type="ECO:0000313" key="3">
    <source>
        <dbReference type="EMBL" id="KWX73629.1"/>
    </source>
</evidence>
<evidence type="ECO:0000313" key="4">
    <source>
        <dbReference type="EMBL" id="SDM93655.1"/>
    </source>
</evidence>
<feature type="transmembrane region" description="Helical" evidence="1">
    <location>
        <begin position="187"/>
        <end position="205"/>
    </location>
</feature>
<feature type="transmembrane region" description="Helical" evidence="1">
    <location>
        <begin position="95"/>
        <end position="113"/>
    </location>
</feature>
<feature type="transmembrane region" description="Helical" evidence="1">
    <location>
        <begin position="20"/>
        <end position="39"/>
    </location>
</feature>
<dbReference type="Proteomes" id="UP000182783">
    <property type="component" value="Unassembled WGS sequence"/>
</dbReference>
<organism evidence="4 6">
    <name type="scientific">Paenibacillus jilunlii</name>
    <dbReference type="NCBI Taxonomy" id="682956"/>
    <lineage>
        <taxon>Bacteria</taxon>
        <taxon>Bacillati</taxon>
        <taxon>Bacillota</taxon>
        <taxon>Bacilli</taxon>
        <taxon>Bacillales</taxon>
        <taxon>Paenibacillaceae</taxon>
        <taxon>Paenibacillus</taxon>
    </lineage>
</organism>
<feature type="transmembrane region" description="Helical" evidence="1">
    <location>
        <begin position="250"/>
        <end position="277"/>
    </location>
</feature>
<dbReference type="Pfam" id="PF02517">
    <property type="entry name" value="Rce1-like"/>
    <property type="match status" value="1"/>
</dbReference>
<evidence type="ECO:0000313" key="5">
    <source>
        <dbReference type="Proteomes" id="UP000070252"/>
    </source>
</evidence>
<dbReference type="AlphaFoldDB" id="A0A1G9XBH1"/>
<feature type="transmembrane region" description="Helical" evidence="1">
    <location>
        <begin position="133"/>
        <end position="150"/>
    </location>
</feature>
<dbReference type="RefSeq" id="WP_062524428.1">
    <property type="nucleotide sequence ID" value="NZ_CP048429.1"/>
</dbReference>
<gene>
    <name evidence="3" type="ORF">AML91_18380</name>
    <name evidence="4" type="ORF">SAMN05216191_12177</name>
</gene>
<dbReference type="PANTHER" id="PTHR39430:SF1">
    <property type="entry name" value="PROTEASE"/>
    <property type="match status" value="1"/>
</dbReference>
<proteinExistence type="predicted"/>
<dbReference type="EMBL" id="LIPY01000117">
    <property type="protein sequence ID" value="KWX73629.1"/>
    <property type="molecule type" value="Genomic_DNA"/>
</dbReference>
<dbReference type="PANTHER" id="PTHR39430">
    <property type="entry name" value="MEMBRANE-ASSOCIATED PROTEASE-RELATED"/>
    <property type="match status" value="1"/>
</dbReference>
<dbReference type="InterPro" id="IPR003675">
    <property type="entry name" value="Rce1/LyrA-like_dom"/>
</dbReference>
<evidence type="ECO:0000259" key="2">
    <source>
        <dbReference type="Pfam" id="PF02517"/>
    </source>
</evidence>
<dbReference type="EMBL" id="FNGM01000021">
    <property type="protein sequence ID" value="SDM93655.1"/>
    <property type="molecule type" value="Genomic_DNA"/>
</dbReference>
<feature type="domain" description="CAAX prenyl protease 2/Lysostaphin resistance protein A-like" evidence="2">
    <location>
        <begin position="132"/>
        <end position="223"/>
    </location>
</feature>
<dbReference type="GO" id="GO:0004175">
    <property type="term" value="F:endopeptidase activity"/>
    <property type="evidence" value="ECO:0007669"/>
    <property type="project" value="UniProtKB-ARBA"/>
</dbReference>
<keyword evidence="1" id="KW-0812">Transmembrane</keyword>
<keyword evidence="5" id="KW-1185">Reference proteome</keyword>
<evidence type="ECO:0000256" key="1">
    <source>
        <dbReference type="SAM" id="Phobius"/>
    </source>
</evidence>
<accession>A0A1G9XBH1</accession>
<evidence type="ECO:0000313" key="6">
    <source>
        <dbReference type="Proteomes" id="UP000182783"/>
    </source>
</evidence>
<sequence length="296" mass="32726">MVHYIFRNRTRQLRAGWEILLVAAAIFMLTMLMSLGLSLRVNSRQLFDPDGWVRVFKSSGLYMLIVVCFTVRVIRRLPLSTIGLSRPDVKRFAQGFLSGTVLMAMIVMVLWALGNAAFQNEGWKPQFSQLDLPGLMLTACIAGICEEVLFRGYIQHLLASRLGTAWAVVITSVLFSAAHMANPGYNWISALNIVLIALIFSCAVLRTGNLYFAMALHLSWNLVQGYVFGVSVSGKVPQGLYSVILEGSDWITGGSFGLEASILTTILLGLICAGLLLMPVMKQRGRTQQTKISIRF</sequence>
<keyword evidence="1" id="KW-0472">Membrane</keyword>
<keyword evidence="1" id="KW-1133">Transmembrane helix</keyword>
<reference evidence="3 5" key="1">
    <citation type="submission" date="2015-08" db="EMBL/GenBank/DDBJ databases">
        <title>Genome of Paenibacillus jilunlii.</title>
        <authorList>
            <person name="Sant'Anna F.H."/>
            <person name="Ambrosini A."/>
            <person name="Souza R."/>
            <person name="Bach E."/>
            <person name="Fernandes G."/>
            <person name="Balsanelli E."/>
            <person name="Baura V.A."/>
            <person name="Pedrosa F.O."/>
            <person name="Souza E.M."/>
            <person name="Passaglia L."/>
        </authorList>
    </citation>
    <scope>NUCLEOTIDE SEQUENCE [LARGE SCALE GENOMIC DNA]</scope>
    <source>
        <strain evidence="3 5">DSM 23019</strain>
    </source>
</reference>
<feature type="transmembrane region" description="Helical" evidence="1">
    <location>
        <begin position="51"/>
        <end position="74"/>
    </location>
</feature>
<feature type="transmembrane region" description="Helical" evidence="1">
    <location>
        <begin position="210"/>
        <end position="230"/>
    </location>
</feature>
<dbReference type="Proteomes" id="UP000070252">
    <property type="component" value="Unassembled WGS sequence"/>
</dbReference>
<name>A0A1G9XBH1_9BACL</name>
<protein>
    <recommendedName>
        <fullName evidence="2">CAAX prenyl protease 2/Lysostaphin resistance protein A-like domain-containing protein</fullName>
    </recommendedName>
</protein>